<dbReference type="EMBL" id="BPLQ01011732">
    <property type="protein sequence ID" value="GIY59994.1"/>
    <property type="molecule type" value="Genomic_DNA"/>
</dbReference>
<evidence type="ECO:0000313" key="2">
    <source>
        <dbReference type="Proteomes" id="UP001054837"/>
    </source>
</evidence>
<evidence type="ECO:0000313" key="1">
    <source>
        <dbReference type="EMBL" id="GIY59994.1"/>
    </source>
</evidence>
<dbReference type="AlphaFoldDB" id="A0AAV4UQD3"/>
<name>A0AAV4UQD3_9ARAC</name>
<gene>
    <name evidence="1" type="ORF">CDAR_611431</name>
</gene>
<reference evidence="1 2" key="1">
    <citation type="submission" date="2021-06" db="EMBL/GenBank/DDBJ databases">
        <title>Caerostris darwini draft genome.</title>
        <authorList>
            <person name="Kono N."/>
            <person name="Arakawa K."/>
        </authorList>
    </citation>
    <scope>NUCLEOTIDE SEQUENCE [LARGE SCALE GENOMIC DNA]</scope>
</reference>
<sequence length="87" mass="9506">MESHILPTTPLNKQGRFSFQISLGFTAQCTLLRRKESLTITLSDVPSLSVRCRRDLTTCDALCRGTGSKGFQYAIAGLKSIPITSLS</sequence>
<proteinExistence type="predicted"/>
<accession>A0AAV4UQD3</accession>
<keyword evidence="2" id="KW-1185">Reference proteome</keyword>
<comment type="caution">
    <text evidence="1">The sequence shown here is derived from an EMBL/GenBank/DDBJ whole genome shotgun (WGS) entry which is preliminary data.</text>
</comment>
<organism evidence="1 2">
    <name type="scientific">Caerostris darwini</name>
    <dbReference type="NCBI Taxonomy" id="1538125"/>
    <lineage>
        <taxon>Eukaryota</taxon>
        <taxon>Metazoa</taxon>
        <taxon>Ecdysozoa</taxon>
        <taxon>Arthropoda</taxon>
        <taxon>Chelicerata</taxon>
        <taxon>Arachnida</taxon>
        <taxon>Araneae</taxon>
        <taxon>Araneomorphae</taxon>
        <taxon>Entelegynae</taxon>
        <taxon>Araneoidea</taxon>
        <taxon>Araneidae</taxon>
        <taxon>Caerostris</taxon>
    </lineage>
</organism>
<protein>
    <submittedName>
        <fullName evidence="1">Uncharacterized protein</fullName>
    </submittedName>
</protein>
<dbReference type="Proteomes" id="UP001054837">
    <property type="component" value="Unassembled WGS sequence"/>
</dbReference>